<feature type="binding site" evidence="6">
    <location>
        <position position="573"/>
    </location>
    <ligand>
        <name>ATP</name>
        <dbReference type="ChEBI" id="CHEBI:30616"/>
    </ligand>
</feature>
<dbReference type="SUPFAM" id="SSF140356">
    <property type="entry name" value="PPK N-terminal domain-like"/>
    <property type="match status" value="1"/>
</dbReference>
<dbReference type="PANTHER" id="PTHR30218">
    <property type="entry name" value="POLYPHOSPHATE KINASE"/>
    <property type="match status" value="1"/>
</dbReference>
<dbReference type="NCBIfam" id="NF003918">
    <property type="entry name" value="PRK05443.1-2"/>
    <property type="match status" value="1"/>
</dbReference>
<dbReference type="EMBL" id="CADCUW010000513">
    <property type="protein sequence ID" value="CAA9444691.1"/>
    <property type="molecule type" value="Genomic_DNA"/>
</dbReference>
<dbReference type="EC" id="2.7.4.1" evidence="6 7"/>
<dbReference type="AlphaFoldDB" id="A0A6J4QKG9"/>
<name>A0A6J4QKG9_9ACTN</name>
<evidence type="ECO:0000256" key="7">
    <source>
        <dbReference type="RuleBase" id="RU003800"/>
    </source>
</evidence>
<dbReference type="InterPro" id="IPR025200">
    <property type="entry name" value="PPK_C_dom2"/>
</dbReference>
<evidence type="ECO:0000256" key="5">
    <source>
        <dbReference type="ARBA" id="ARBA00022840"/>
    </source>
</evidence>
<dbReference type="Gene3D" id="3.30.870.10">
    <property type="entry name" value="Endonuclease Chain A"/>
    <property type="match status" value="2"/>
</dbReference>
<dbReference type="GO" id="GO:0046872">
    <property type="term" value="F:metal ion binding"/>
    <property type="evidence" value="ECO:0007669"/>
    <property type="project" value="UniProtKB-KW"/>
</dbReference>
<dbReference type="NCBIfam" id="TIGR03705">
    <property type="entry name" value="poly_P_kin"/>
    <property type="match status" value="1"/>
</dbReference>
<dbReference type="InterPro" id="IPR025198">
    <property type="entry name" value="PPK_N_dom"/>
</dbReference>
<accession>A0A6J4QKG9</accession>
<evidence type="ECO:0000259" key="9">
    <source>
        <dbReference type="Pfam" id="PF13089"/>
    </source>
</evidence>
<feature type="binding site" evidence="6">
    <location>
        <position position="54"/>
    </location>
    <ligand>
        <name>ATP</name>
        <dbReference type="ChEBI" id="CHEBI:30616"/>
    </ligand>
</feature>
<comment type="cofactor">
    <cofactor evidence="6">
        <name>Mg(2+)</name>
        <dbReference type="ChEBI" id="CHEBI:18420"/>
    </cofactor>
</comment>
<evidence type="ECO:0000259" key="8">
    <source>
        <dbReference type="Pfam" id="PF02503"/>
    </source>
</evidence>
<feature type="domain" description="Polyphosphate kinase C-terminal" evidence="11">
    <location>
        <begin position="341"/>
        <end position="505"/>
    </location>
</feature>
<evidence type="ECO:0000259" key="11">
    <source>
        <dbReference type="Pfam" id="PF17941"/>
    </source>
</evidence>
<keyword evidence="6" id="KW-0479">Metal-binding</keyword>
<evidence type="ECO:0000259" key="10">
    <source>
        <dbReference type="Pfam" id="PF13090"/>
    </source>
</evidence>
<evidence type="ECO:0000256" key="6">
    <source>
        <dbReference type="HAMAP-Rule" id="MF_00347"/>
    </source>
</evidence>
<evidence type="ECO:0000256" key="2">
    <source>
        <dbReference type="ARBA" id="ARBA00022679"/>
    </source>
</evidence>
<keyword evidence="5 6" id="KW-0067">ATP-binding</keyword>
<reference evidence="12" key="1">
    <citation type="submission" date="2020-02" db="EMBL/GenBank/DDBJ databases">
        <authorList>
            <person name="Meier V. D."/>
        </authorList>
    </citation>
    <scope>NUCLEOTIDE SEQUENCE</scope>
    <source>
        <strain evidence="12">AVDCRST_MAG01</strain>
    </source>
</reference>
<dbReference type="HAMAP" id="MF_00347">
    <property type="entry name" value="Polyphosphate_kinase"/>
    <property type="match status" value="1"/>
</dbReference>
<dbReference type="Gene3D" id="3.30.1840.10">
    <property type="entry name" value="Polyphosphate kinase middle domain"/>
    <property type="match status" value="1"/>
</dbReference>
<protein>
    <recommendedName>
        <fullName evidence="6 7">Polyphosphate kinase</fullName>
        <ecNumber evidence="6 7">2.7.4.1</ecNumber>
    </recommendedName>
    <alternativeName>
        <fullName evidence="6">ATP-polyphosphate phosphotransferase</fullName>
    </alternativeName>
    <alternativeName>
        <fullName evidence="6">Polyphosphoric acid kinase</fullName>
    </alternativeName>
</protein>
<dbReference type="Pfam" id="PF17941">
    <property type="entry name" value="PP_kinase_C_1"/>
    <property type="match status" value="1"/>
</dbReference>
<dbReference type="GO" id="GO:0009358">
    <property type="term" value="C:polyphosphate kinase complex"/>
    <property type="evidence" value="ECO:0007669"/>
    <property type="project" value="InterPro"/>
</dbReference>
<dbReference type="Gene3D" id="1.20.58.310">
    <property type="entry name" value="Polyphosphate kinase N-terminal domain"/>
    <property type="match status" value="1"/>
</dbReference>
<dbReference type="Pfam" id="PF02503">
    <property type="entry name" value="PP_kinase"/>
    <property type="match status" value="1"/>
</dbReference>
<feature type="active site" description="Phosphohistidine intermediate" evidence="6">
    <location>
        <position position="444"/>
    </location>
</feature>
<dbReference type="InterPro" id="IPR036832">
    <property type="entry name" value="PPK_N_dom_sf"/>
</dbReference>
<dbReference type="InterPro" id="IPR041108">
    <property type="entry name" value="PP_kinase_C_1"/>
</dbReference>
<dbReference type="GO" id="GO:0006799">
    <property type="term" value="P:polyphosphate biosynthetic process"/>
    <property type="evidence" value="ECO:0007669"/>
    <property type="project" value="UniProtKB-UniRule"/>
</dbReference>
<dbReference type="InterPro" id="IPR003414">
    <property type="entry name" value="PP_kinase"/>
</dbReference>
<comment type="PTM">
    <text evidence="6 7">An intermediate of this reaction is the autophosphorylated ppk in which a phosphate is covalently linked to a histidine residue through a N-P bond.</text>
</comment>
<evidence type="ECO:0000313" key="12">
    <source>
        <dbReference type="EMBL" id="CAA9444691.1"/>
    </source>
</evidence>
<dbReference type="NCBIfam" id="NF003921">
    <property type="entry name" value="PRK05443.2-2"/>
    <property type="match status" value="1"/>
</dbReference>
<evidence type="ECO:0000256" key="1">
    <source>
        <dbReference type="ARBA" id="ARBA00022553"/>
    </source>
</evidence>
<keyword evidence="1 6" id="KW-0597">Phosphoprotein</keyword>
<evidence type="ECO:0000256" key="3">
    <source>
        <dbReference type="ARBA" id="ARBA00022741"/>
    </source>
</evidence>
<feature type="domain" description="Polyphosphate kinase middle" evidence="8">
    <location>
        <begin position="131"/>
        <end position="313"/>
    </location>
</feature>
<dbReference type="CDD" id="cd09168">
    <property type="entry name" value="PLDc_PaPPK1_C2_like"/>
    <property type="match status" value="1"/>
</dbReference>
<proteinExistence type="inferred from homology"/>
<gene>
    <name evidence="6" type="primary">ppk</name>
    <name evidence="12" type="ORF">AVDCRST_MAG01-01-3968</name>
</gene>
<dbReference type="PANTHER" id="PTHR30218:SF0">
    <property type="entry name" value="POLYPHOSPHATE KINASE"/>
    <property type="match status" value="1"/>
</dbReference>
<dbReference type="GO" id="GO:0005524">
    <property type="term" value="F:ATP binding"/>
    <property type="evidence" value="ECO:0007669"/>
    <property type="project" value="UniProtKB-KW"/>
</dbReference>
<dbReference type="PIRSF" id="PIRSF015589">
    <property type="entry name" value="PP_kinase"/>
    <property type="match status" value="1"/>
</dbReference>
<keyword evidence="2 6" id="KW-0808">Transferase</keyword>
<dbReference type="Pfam" id="PF13089">
    <property type="entry name" value="PP_kinase_N"/>
    <property type="match status" value="1"/>
</dbReference>
<sequence>MTDVARRPSLSDPKLYINRELSWLGFNDRVLEQARDERHPLLERVRFVAISETNLDEFFMIRVAGLQQQVASELPNPVPDGMTPEEQLSRIKKRTDEFFEERRTILNKDLIPALEKEGIKVVAHKKVRAAEKRGLRERFVRDILPILTPLAIDPAHPFPHISNLSLNLLVVIEEEEGRRVMARVKMPTTIDRFVRLPEAEHGPDERPELRFVRVEEIIAANLDELFPGKKVSASYVFQVTRNADFVIEEDEASDLLQAIEDELEGRWFGQSVRLVVSDEMPEDLVEWLAGNLKLREDSVFAAPHPIGLADLEELTHLDRSDLLYPPISPRVPQEIRNARSITQAIRNGDILLYHPFDSFSPVVDFVRAAANDPEVLAIKQTLYRVGSNSPIVEALSEARDEQTQVATLVELKARFDEEPNITWARQLEARGVHVAYGIVGLKTHAKICLVVRREGHGLRRYLHLGTGNYNPGTARIYTDFSYFTDDEKLAEDGSDLFNYLTGYSEHEEYQELLVAPVAMRERIIQGIEEQTEKAKNGEPARITCKTNSLTDPQIIELLYEASQAGVRIDLIVRSICCLRPGVEGVSENIRVVSLVGRFLEHARIFAFGAEEERIYLGSADLMQRNLDRRVETAFPLREQRHRDKVRRLLDLQLADNANGWELKTDGEFERRRPGGDEESLDSQAVLLRDGF</sequence>
<comment type="catalytic activity">
    <reaction evidence="6 7">
        <text>[phosphate](n) + ATP = [phosphate](n+1) + ADP</text>
        <dbReference type="Rhea" id="RHEA:19573"/>
        <dbReference type="Rhea" id="RHEA-COMP:9859"/>
        <dbReference type="Rhea" id="RHEA-COMP:14280"/>
        <dbReference type="ChEBI" id="CHEBI:16838"/>
        <dbReference type="ChEBI" id="CHEBI:30616"/>
        <dbReference type="ChEBI" id="CHEBI:456216"/>
        <dbReference type="EC" id="2.7.4.1"/>
    </reaction>
</comment>
<dbReference type="SUPFAM" id="SSF56024">
    <property type="entry name" value="Phospholipase D/nuclease"/>
    <property type="match status" value="2"/>
</dbReference>
<dbReference type="InterPro" id="IPR024953">
    <property type="entry name" value="PP_kinase_middle"/>
</dbReference>
<feature type="binding site" evidence="6">
    <location>
        <position position="601"/>
    </location>
    <ligand>
        <name>ATP</name>
        <dbReference type="ChEBI" id="CHEBI:30616"/>
    </ligand>
</feature>
<evidence type="ECO:0000256" key="4">
    <source>
        <dbReference type="ARBA" id="ARBA00022777"/>
    </source>
</evidence>
<keyword evidence="6" id="KW-0460">Magnesium</keyword>
<dbReference type="NCBIfam" id="NF003917">
    <property type="entry name" value="PRK05443.1-1"/>
    <property type="match status" value="1"/>
</dbReference>
<dbReference type="InterPro" id="IPR036830">
    <property type="entry name" value="PP_kinase_middle_dom_sf"/>
</dbReference>
<dbReference type="CDD" id="cd09165">
    <property type="entry name" value="PLDc_PaPPK1_C1_like"/>
    <property type="match status" value="1"/>
</dbReference>
<feature type="domain" description="Polyphosphate kinase N-terminal" evidence="9">
    <location>
        <begin position="16"/>
        <end position="121"/>
    </location>
</feature>
<dbReference type="SUPFAM" id="SSF143724">
    <property type="entry name" value="PHP14-like"/>
    <property type="match status" value="1"/>
</dbReference>
<comment type="function">
    <text evidence="6 7">Catalyzes the reversible transfer of the terminal phosphate of ATP to form a long-chain polyphosphate (polyP).</text>
</comment>
<organism evidence="12">
    <name type="scientific">uncultured Rubrobacteraceae bacterium</name>
    <dbReference type="NCBI Taxonomy" id="349277"/>
    <lineage>
        <taxon>Bacteria</taxon>
        <taxon>Bacillati</taxon>
        <taxon>Actinomycetota</taxon>
        <taxon>Rubrobacteria</taxon>
        <taxon>Rubrobacterales</taxon>
        <taxon>Rubrobacteraceae</taxon>
        <taxon>environmental samples</taxon>
    </lineage>
</organism>
<feature type="domain" description="Polyphosphate kinase C-terminal" evidence="10">
    <location>
        <begin position="512"/>
        <end position="683"/>
    </location>
</feature>
<feature type="binding site" evidence="6">
    <location>
        <position position="414"/>
    </location>
    <ligand>
        <name>Mg(2+)</name>
        <dbReference type="ChEBI" id="CHEBI:18420"/>
    </ligand>
</feature>
<dbReference type="GO" id="GO:0008976">
    <property type="term" value="F:polyphosphate kinase activity"/>
    <property type="evidence" value="ECO:0007669"/>
    <property type="project" value="UniProtKB-UniRule"/>
</dbReference>
<keyword evidence="3 6" id="KW-0547">Nucleotide-binding</keyword>
<comment type="similarity">
    <text evidence="6 7">Belongs to the polyphosphate kinase 1 (PPK1) family.</text>
</comment>
<feature type="binding site" evidence="6">
    <location>
        <position position="477"/>
    </location>
    <ligand>
        <name>ATP</name>
        <dbReference type="ChEBI" id="CHEBI:30616"/>
    </ligand>
</feature>
<dbReference type="Pfam" id="PF13090">
    <property type="entry name" value="PP_kinase_C"/>
    <property type="match status" value="1"/>
</dbReference>
<keyword evidence="4 6" id="KW-0418">Kinase</keyword>
<feature type="binding site" evidence="6">
    <location>
        <position position="384"/>
    </location>
    <ligand>
        <name>Mg(2+)</name>
        <dbReference type="ChEBI" id="CHEBI:18420"/>
    </ligand>
</feature>